<evidence type="ECO:0000256" key="1">
    <source>
        <dbReference type="ARBA" id="ARBA00022741"/>
    </source>
</evidence>
<dbReference type="PANTHER" id="PTHR30476:SF0">
    <property type="entry name" value="UPF0234 PROTEIN YAJQ"/>
    <property type="match status" value="1"/>
</dbReference>
<dbReference type="Gene3D" id="3.30.70.990">
    <property type="entry name" value="YajQ-like, domain 2"/>
    <property type="match status" value="1"/>
</dbReference>
<dbReference type="GO" id="GO:0000166">
    <property type="term" value="F:nucleotide binding"/>
    <property type="evidence" value="ECO:0007669"/>
    <property type="project" value="UniProtKB-KW"/>
</dbReference>
<dbReference type="Pfam" id="PF04461">
    <property type="entry name" value="YajQ"/>
    <property type="match status" value="1"/>
</dbReference>
<evidence type="ECO:0000313" key="3">
    <source>
        <dbReference type="EMBL" id="SVB18576.1"/>
    </source>
</evidence>
<dbReference type="CDD" id="cd11740">
    <property type="entry name" value="YajQ_like"/>
    <property type="match status" value="1"/>
</dbReference>
<gene>
    <name evidence="3" type="ORF">METZ01_LOCUS171430</name>
</gene>
<dbReference type="InterPro" id="IPR036183">
    <property type="entry name" value="YajQ-like_sf"/>
</dbReference>
<name>A0A382BXP4_9ZZZZ</name>
<dbReference type="PANTHER" id="PTHR30476">
    <property type="entry name" value="UPF0234 PROTEIN YAJQ"/>
    <property type="match status" value="1"/>
</dbReference>
<dbReference type="InterPro" id="IPR007551">
    <property type="entry name" value="YajQ/Smlt4090-like"/>
</dbReference>
<comment type="similarity">
    <text evidence="2">Belongs to the YajQ family.</text>
</comment>
<sequence length="161" mass="18456">MPSFDVVSRLDFQEIDNAIANVLREISTRYDFKGSQTTLERKDKDLTVVTDDELKLNQVHDLIITHFVRRKVDPLTLKKDSKEKAGGDKVRQVYKLNEGIEQAIAKKITADIKSSKIKVQVKINGNELRVEGKKKDDLQTVMKMIEEAKVGIPIQFINFRD</sequence>
<organism evidence="3">
    <name type="scientific">marine metagenome</name>
    <dbReference type="NCBI Taxonomy" id="408172"/>
    <lineage>
        <taxon>unclassified sequences</taxon>
        <taxon>metagenomes</taxon>
        <taxon>ecological metagenomes</taxon>
    </lineage>
</organism>
<dbReference type="InterPro" id="IPR035570">
    <property type="entry name" value="UPF0234_N"/>
</dbReference>
<protein>
    <submittedName>
        <fullName evidence="3">Uncharacterized protein</fullName>
    </submittedName>
</protein>
<reference evidence="3" key="1">
    <citation type="submission" date="2018-05" db="EMBL/GenBank/DDBJ databases">
        <authorList>
            <person name="Lanie J.A."/>
            <person name="Ng W.-L."/>
            <person name="Kazmierczak K.M."/>
            <person name="Andrzejewski T.M."/>
            <person name="Davidsen T.M."/>
            <person name="Wayne K.J."/>
            <person name="Tettelin H."/>
            <person name="Glass J.I."/>
            <person name="Rusch D."/>
            <person name="Podicherti R."/>
            <person name="Tsui H.-C.T."/>
            <person name="Winkler M.E."/>
        </authorList>
    </citation>
    <scope>NUCLEOTIDE SEQUENCE</scope>
</reference>
<keyword evidence="1" id="KW-0547">Nucleotide-binding</keyword>
<dbReference type="EMBL" id="UINC01031861">
    <property type="protein sequence ID" value="SVB18576.1"/>
    <property type="molecule type" value="Genomic_DNA"/>
</dbReference>
<dbReference type="GO" id="GO:0005829">
    <property type="term" value="C:cytosol"/>
    <property type="evidence" value="ECO:0007669"/>
    <property type="project" value="TreeGrafter"/>
</dbReference>
<dbReference type="AlphaFoldDB" id="A0A382BXP4"/>
<dbReference type="InterPro" id="IPR035571">
    <property type="entry name" value="UPF0234-like_C"/>
</dbReference>
<dbReference type="SUPFAM" id="SSF89963">
    <property type="entry name" value="YajQ-like"/>
    <property type="match status" value="2"/>
</dbReference>
<evidence type="ECO:0000256" key="2">
    <source>
        <dbReference type="ARBA" id="ARBA00093450"/>
    </source>
</evidence>
<dbReference type="Gene3D" id="3.30.70.860">
    <property type="match status" value="1"/>
</dbReference>
<proteinExistence type="inferred from homology"/>
<accession>A0A382BXP4</accession>
<dbReference type="NCBIfam" id="NF003819">
    <property type="entry name" value="PRK05412.1"/>
    <property type="match status" value="1"/>
</dbReference>
<dbReference type="HAMAP" id="MF_00632">
    <property type="entry name" value="UPF0234"/>
    <property type="match status" value="1"/>
</dbReference>